<dbReference type="RefSeq" id="WP_131197763.1">
    <property type="nucleotide sequence ID" value="NZ_QJUL01000009.1"/>
</dbReference>
<dbReference type="PANTHER" id="PTHR32182">
    <property type="entry name" value="DNA REPLICATION AND REPAIR PROTEIN RECF"/>
    <property type="match status" value="1"/>
</dbReference>
<dbReference type="GO" id="GO:0016887">
    <property type="term" value="F:ATP hydrolysis activity"/>
    <property type="evidence" value="ECO:0007669"/>
    <property type="project" value="InterPro"/>
</dbReference>
<dbReference type="GO" id="GO:0006302">
    <property type="term" value="P:double-strand break repair"/>
    <property type="evidence" value="ECO:0007669"/>
    <property type="project" value="InterPro"/>
</dbReference>
<evidence type="ECO:0000313" key="3">
    <source>
        <dbReference type="Proteomes" id="UP000293172"/>
    </source>
</evidence>
<accession>A0A4Q9R3V0</accession>
<dbReference type="OrthoDB" id="8670240at2"/>
<dbReference type="GO" id="GO:0000731">
    <property type="term" value="P:DNA synthesis involved in DNA repair"/>
    <property type="evidence" value="ECO:0007669"/>
    <property type="project" value="TreeGrafter"/>
</dbReference>
<dbReference type="SMART" id="SM00382">
    <property type="entry name" value="AAA"/>
    <property type="match status" value="1"/>
</dbReference>
<organism evidence="2 3">
    <name type="scientific">Phytopseudomonas dryadis</name>
    <dbReference type="NCBI Taxonomy" id="2487520"/>
    <lineage>
        <taxon>Bacteria</taxon>
        <taxon>Pseudomonadati</taxon>
        <taxon>Pseudomonadota</taxon>
        <taxon>Gammaproteobacteria</taxon>
        <taxon>Pseudomonadales</taxon>
        <taxon>Pseudomonadaceae</taxon>
        <taxon>Phytopseudomonas</taxon>
    </lineage>
</organism>
<dbReference type="PANTHER" id="PTHR32182:SF0">
    <property type="entry name" value="DNA REPLICATION AND REPAIR PROTEIN RECF"/>
    <property type="match status" value="1"/>
</dbReference>
<sequence length="888" mass="99146">MASARQDFESFVRWIYRPEQQRSADVRRLARLALDNFDALAGTSRQRNQRSTYLVGLMRQQLAQTVDEAPVVEAEVLEGAWPWARLRRLTIGPFRGFRTSEPFDLDKQVILFYGPNGSGKTSLCEALEYALLGDVGEAGTKRIAARTYLMNVHARRFEEPALRAIDHQAREVDVVANPDTYRFCFIEKNRIDAFSRIAARPNAQRAELIATLFGMDQFSEFVSHFNESIDGQLILTAEKRATLATRRAALKVDQETVQGEAAALQQLDNEEAELGRAYAPDMAYADLKHLIGSAEVPSRLEELDAILEAVPPASIGVTRQSLQAAFEKAHRMHNEVTEITAALHAQSDEVSFKGLYDAVVALQKTIGDRCPACDTPLNGPVHVATNPYDKAAAGLKQLEALGELQEKQQSTQTGVARASRELRQVFGLLLAFITVQQEGETHVGLYLSGLPEEPAGPWWTSIYPQPDAAQPEIPSLEQLLEVAGRIAAQDVASEQTRQERQPHVTERKRLAEFQLRVQAQDLKRQQLQENTNAANGRINAFDVANAELIAQVEQEQRDIERDAPFKTAYDLFLESLRSYRNQLPGQLMAGLNETAMNLYNSFNRGDLDADKLAALYLPLTGDDKIEIAFQGNPARRVDALHVLSEGHIRCLGLAILLAKAKSIQCPVIVFDDAINAIDHDHRGGIRETIFESDHFPQTQLIVTCHSNEFIKDIQQHLPVQRRNNCQVYLLRHHDGNYQPRVTGNVPSANYIAKARAARNVLNDRDALASSRQALEMLSEKVWRWLVSHDQGALNLILAGVNAEPALRNLCEALAKKLRDAQTFNHANKEPIIAAYGRILGIPTTNLVWTYLNKGTHEEADRDDFDGELVESVVVTLEELDGLDLRPGR</sequence>
<evidence type="ECO:0000313" key="2">
    <source>
        <dbReference type="EMBL" id="TBU94659.1"/>
    </source>
</evidence>
<dbReference type="InterPro" id="IPR027417">
    <property type="entry name" value="P-loop_NTPase"/>
</dbReference>
<dbReference type="Gene3D" id="3.40.50.300">
    <property type="entry name" value="P-loop containing nucleotide triphosphate hydrolases"/>
    <property type="match status" value="2"/>
</dbReference>
<feature type="domain" description="AAA+ ATPase" evidence="1">
    <location>
        <begin position="106"/>
        <end position="729"/>
    </location>
</feature>
<dbReference type="InterPro" id="IPR038729">
    <property type="entry name" value="Rad50/SbcC_AAA"/>
</dbReference>
<dbReference type="SUPFAM" id="SSF52540">
    <property type="entry name" value="P-loop containing nucleoside triphosphate hydrolases"/>
    <property type="match status" value="1"/>
</dbReference>
<dbReference type="EMBL" id="QJUL01000009">
    <property type="protein sequence ID" value="TBU94659.1"/>
    <property type="molecule type" value="Genomic_DNA"/>
</dbReference>
<dbReference type="Proteomes" id="UP000293172">
    <property type="component" value="Unassembled WGS sequence"/>
</dbReference>
<dbReference type="AlphaFoldDB" id="A0A4Q9R3V0"/>
<reference evidence="2 3" key="1">
    <citation type="submission" date="2018-06" db="EMBL/GenBank/DDBJ databases">
        <title>Three novel Pseudomonas species isolated from symptomatic oak.</title>
        <authorList>
            <person name="Bueno-Gonzalez V."/>
            <person name="Brady C."/>
        </authorList>
    </citation>
    <scope>NUCLEOTIDE SEQUENCE [LARGE SCALE GENOMIC DNA]</scope>
    <source>
        <strain evidence="2 3">P6B</strain>
    </source>
</reference>
<proteinExistence type="predicted"/>
<gene>
    <name evidence="2" type="ORF">DNK44_08155</name>
</gene>
<comment type="caution">
    <text evidence="2">The sequence shown here is derived from an EMBL/GenBank/DDBJ whole genome shotgun (WGS) entry which is preliminary data.</text>
</comment>
<dbReference type="Pfam" id="PF13476">
    <property type="entry name" value="AAA_23"/>
    <property type="match status" value="1"/>
</dbReference>
<dbReference type="InterPro" id="IPR003593">
    <property type="entry name" value="AAA+_ATPase"/>
</dbReference>
<protein>
    <recommendedName>
        <fullName evidence="1">AAA+ ATPase domain-containing protein</fullName>
    </recommendedName>
</protein>
<evidence type="ECO:0000259" key="1">
    <source>
        <dbReference type="SMART" id="SM00382"/>
    </source>
</evidence>
<name>A0A4Q9R3V0_9GAMM</name>